<evidence type="ECO:0000313" key="3">
    <source>
        <dbReference type="Proteomes" id="UP000314294"/>
    </source>
</evidence>
<reference evidence="2 3" key="1">
    <citation type="submission" date="2019-03" db="EMBL/GenBank/DDBJ databases">
        <title>First draft genome of Liparis tanakae, snailfish: a comprehensive survey of snailfish specific genes.</title>
        <authorList>
            <person name="Kim W."/>
            <person name="Song I."/>
            <person name="Jeong J.-H."/>
            <person name="Kim D."/>
            <person name="Kim S."/>
            <person name="Ryu S."/>
            <person name="Song J.Y."/>
            <person name="Lee S.K."/>
        </authorList>
    </citation>
    <scope>NUCLEOTIDE SEQUENCE [LARGE SCALE GENOMIC DNA]</scope>
    <source>
        <tissue evidence="2">Muscle</tissue>
    </source>
</reference>
<name>A0A4Z2E790_9TELE</name>
<dbReference type="Proteomes" id="UP000314294">
    <property type="component" value="Unassembled WGS sequence"/>
</dbReference>
<evidence type="ECO:0000313" key="2">
    <source>
        <dbReference type="EMBL" id="TNN24192.1"/>
    </source>
</evidence>
<dbReference type="EMBL" id="SRLO01016144">
    <property type="protein sequence ID" value="TNN24192.1"/>
    <property type="molecule type" value="Genomic_DNA"/>
</dbReference>
<proteinExistence type="predicted"/>
<accession>A0A4Z2E790</accession>
<protein>
    <submittedName>
        <fullName evidence="2">Uncharacterized protein</fullName>
    </submittedName>
</protein>
<organism evidence="2 3">
    <name type="scientific">Liparis tanakae</name>
    <name type="common">Tanaka's snailfish</name>
    <dbReference type="NCBI Taxonomy" id="230148"/>
    <lineage>
        <taxon>Eukaryota</taxon>
        <taxon>Metazoa</taxon>
        <taxon>Chordata</taxon>
        <taxon>Craniata</taxon>
        <taxon>Vertebrata</taxon>
        <taxon>Euteleostomi</taxon>
        <taxon>Actinopterygii</taxon>
        <taxon>Neopterygii</taxon>
        <taxon>Teleostei</taxon>
        <taxon>Neoteleostei</taxon>
        <taxon>Acanthomorphata</taxon>
        <taxon>Eupercaria</taxon>
        <taxon>Perciformes</taxon>
        <taxon>Cottioidei</taxon>
        <taxon>Cottales</taxon>
        <taxon>Liparidae</taxon>
        <taxon>Liparis</taxon>
    </lineage>
</organism>
<keyword evidence="3" id="KW-1185">Reference proteome</keyword>
<feature type="region of interest" description="Disordered" evidence="1">
    <location>
        <begin position="39"/>
        <end position="61"/>
    </location>
</feature>
<dbReference type="AlphaFoldDB" id="A0A4Z2E790"/>
<sequence>MNGSRLDVRKNDNLLLLPPMRTGAEEGALRDWAQEEEALGGWAEKERALGSTGTAKGDEEL</sequence>
<evidence type="ECO:0000256" key="1">
    <source>
        <dbReference type="SAM" id="MobiDB-lite"/>
    </source>
</evidence>
<comment type="caution">
    <text evidence="2">The sequence shown here is derived from an EMBL/GenBank/DDBJ whole genome shotgun (WGS) entry which is preliminary data.</text>
</comment>
<gene>
    <name evidence="2" type="ORF">EYF80_065687</name>
</gene>